<dbReference type="InterPro" id="IPR000182">
    <property type="entry name" value="GNAT_dom"/>
</dbReference>
<sequence>MAFLRVVSPYDQGPALSGDGVYLRPPANTDHGSWAELRHLSRQFLSPWEPLWSHDDLSRGAFKRRIRRYHRDMRDDRAYPFFIFRDHDRQIIGGVTISNIRRAVAQTCSIGYWIGEPYAHQGHMSAAVRTLIPFAFGQLDLHRIEAACLPHNQPSIGLLTKVGFTREGYARRYLKINGEWQDHILFARLADDR</sequence>
<dbReference type="InterPro" id="IPR016181">
    <property type="entry name" value="Acyl_CoA_acyltransferase"/>
</dbReference>
<feature type="domain" description="N-acetyltransferase" evidence="4">
    <location>
        <begin position="35"/>
        <end position="191"/>
    </location>
</feature>
<dbReference type="InterPro" id="IPR051531">
    <property type="entry name" value="N-acetyltransferase"/>
</dbReference>
<dbReference type="PROSITE" id="PS51186">
    <property type="entry name" value="GNAT"/>
    <property type="match status" value="1"/>
</dbReference>
<dbReference type="Gene3D" id="3.40.630.30">
    <property type="match status" value="1"/>
</dbReference>
<dbReference type="GO" id="GO:0005737">
    <property type="term" value="C:cytoplasm"/>
    <property type="evidence" value="ECO:0007669"/>
    <property type="project" value="TreeGrafter"/>
</dbReference>
<comment type="similarity">
    <text evidence="3">Belongs to the acetyltransferase family. RimJ subfamily.</text>
</comment>
<evidence type="ECO:0000256" key="1">
    <source>
        <dbReference type="ARBA" id="ARBA00022679"/>
    </source>
</evidence>
<evidence type="ECO:0000259" key="4">
    <source>
        <dbReference type="PROSITE" id="PS51186"/>
    </source>
</evidence>
<reference evidence="5" key="1">
    <citation type="submission" date="2018-06" db="EMBL/GenBank/DDBJ databases">
        <authorList>
            <person name="Zhirakovskaya E."/>
        </authorList>
    </citation>
    <scope>NUCLEOTIDE SEQUENCE</scope>
</reference>
<dbReference type="GO" id="GO:0008999">
    <property type="term" value="F:protein-N-terminal-alanine acetyltransferase activity"/>
    <property type="evidence" value="ECO:0007669"/>
    <property type="project" value="TreeGrafter"/>
</dbReference>
<dbReference type="EMBL" id="UOEM01000099">
    <property type="protein sequence ID" value="VAW16816.1"/>
    <property type="molecule type" value="Genomic_DNA"/>
</dbReference>
<name>A0A3B0UBG0_9ZZZZ</name>
<dbReference type="Pfam" id="PF13302">
    <property type="entry name" value="Acetyltransf_3"/>
    <property type="match status" value="1"/>
</dbReference>
<dbReference type="PANTHER" id="PTHR43792">
    <property type="entry name" value="GNAT FAMILY, PUTATIVE (AFU_ORTHOLOGUE AFUA_3G00765)-RELATED-RELATED"/>
    <property type="match status" value="1"/>
</dbReference>
<organism evidence="5">
    <name type="scientific">hydrothermal vent metagenome</name>
    <dbReference type="NCBI Taxonomy" id="652676"/>
    <lineage>
        <taxon>unclassified sequences</taxon>
        <taxon>metagenomes</taxon>
        <taxon>ecological metagenomes</taxon>
    </lineage>
</organism>
<evidence type="ECO:0000256" key="2">
    <source>
        <dbReference type="ARBA" id="ARBA00023315"/>
    </source>
</evidence>
<dbReference type="PANTHER" id="PTHR43792:SF8">
    <property type="entry name" value="[RIBOSOMAL PROTEIN US5]-ALANINE N-ACETYLTRANSFERASE"/>
    <property type="match status" value="1"/>
</dbReference>
<dbReference type="EC" id="2.3.1.128" evidence="5"/>
<protein>
    <submittedName>
        <fullName evidence="5">Ribosomal-protein-S5p-alanine acetyltransferase</fullName>
        <ecNumber evidence="5">2.3.1.128</ecNumber>
    </submittedName>
</protein>
<evidence type="ECO:0000313" key="5">
    <source>
        <dbReference type="EMBL" id="VAW16816.1"/>
    </source>
</evidence>
<gene>
    <name evidence="5" type="ORF">MNBD_ALPHA09-1832</name>
</gene>
<evidence type="ECO:0000256" key="3">
    <source>
        <dbReference type="ARBA" id="ARBA00038502"/>
    </source>
</evidence>
<keyword evidence="2 5" id="KW-0012">Acyltransferase</keyword>
<dbReference type="AlphaFoldDB" id="A0A3B0UBG0"/>
<keyword evidence="1 5" id="KW-0808">Transferase</keyword>
<dbReference type="SUPFAM" id="SSF55729">
    <property type="entry name" value="Acyl-CoA N-acyltransferases (Nat)"/>
    <property type="match status" value="1"/>
</dbReference>
<proteinExistence type="inferred from homology"/>
<accession>A0A3B0UBG0</accession>